<dbReference type="InterPro" id="IPR043476">
    <property type="entry name" value="Yro2-like_7TM"/>
</dbReference>
<evidence type="ECO:0000256" key="4">
    <source>
        <dbReference type="ARBA" id="ARBA00022989"/>
    </source>
</evidence>
<dbReference type="RefSeq" id="XP_020064226.1">
    <property type="nucleotide sequence ID" value="XM_020206754.1"/>
</dbReference>
<dbReference type="GeneID" id="30980891"/>
<evidence type="ECO:0000313" key="7">
    <source>
        <dbReference type="EMBL" id="ODV79104.1"/>
    </source>
</evidence>
<keyword evidence="5 6" id="KW-0472">Membrane</keyword>
<dbReference type="Proteomes" id="UP000094285">
    <property type="component" value="Unassembled WGS sequence"/>
</dbReference>
<dbReference type="GO" id="GO:0005783">
    <property type="term" value="C:endoplasmic reticulum"/>
    <property type="evidence" value="ECO:0007669"/>
    <property type="project" value="TreeGrafter"/>
</dbReference>
<feature type="transmembrane region" description="Helical" evidence="6">
    <location>
        <begin position="213"/>
        <end position="231"/>
    </location>
</feature>
<dbReference type="STRING" id="984487.A0A1E4SHW1"/>
<dbReference type="EMBL" id="KV453912">
    <property type="protein sequence ID" value="ODV79104.1"/>
    <property type="molecule type" value="Genomic_DNA"/>
</dbReference>
<feature type="transmembrane region" description="Helical" evidence="6">
    <location>
        <begin position="157"/>
        <end position="177"/>
    </location>
</feature>
<reference evidence="8" key="1">
    <citation type="submission" date="2016-05" db="EMBL/GenBank/DDBJ databases">
        <title>Comparative genomics of biotechnologically important yeasts.</title>
        <authorList>
            <consortium name="DOE Joint Genome Institute"/>
            <person name="Riley R."/>
            <person name="Haridas S."/>
            <person name="Wolfe K.H."/>
            <person name="Lopes M.R."/>
            <person name="Hittinger C.T."/>
            <person name="Goker M."/>
            <person name="Salamov A."/>
            <person name="Wisecaver J."/>
            <person name="Long T.M."/>
            <person name="Aerts A.L."/>
            <person name="Barry K."/>
            <person name="Choi C."/>
            <person name="Clum A."/>
            <person name="Coughlan A.Y."/>
            <person name="Deshpande S."/>
            <person name="Douglass A.P."/>
            <person name="Hanson S.J."/>
            <person name="Klenk H.-P."/>
            <person name="Labutti K."/>
            <person name="Lapidus A."/>
            <person name="Lindquist E."/>
            <person name="Lipzen A."/>
            <person name="Meier-Kolthoff J.P."/>
            <person name="Ohm R.A."/>
            <person name="Otillar R.P."/>
            <person name="Pangilinan J."/>
            <person name="Peng Y."/>
            <person name="Rokas A."/>
            <person name="Rosa C.A."/>
            <person name="Scheuner C."/>
            <person name="Sibirny A.A."/>
            <person name="Slot J.C."/>
            <person name="Stielow J.B."/>
            <person name="Sun H."/>
            <person name="Kurtzman C.P."/>
            <person name="Blackwell M."/>
            <person name="Grigoriev I.V."/>
            <person name="Jeffries T.W."/>
        </authorList>
    </citation>
    <scope>NUCLEOTIDE SEQUENCE [LARGE SCALE GENOMIC DNA]</scope>
    <source>
        <strain evidence="8">NRRL Y-17324</strain>
    </source>
</reference>
<dbReference type="AlphaFoldDB" id="A0A1E4SHW1"/>
<proteinExistence type="inferred from homology"/>
<dbReference type="OrthoDB" id="536545at2759"/>
<dbReference type="GO" id="GO:0005886">
    <property type="term" value="C:plasma membrane"/>
    <property type="evidence" value="ECO:0007669"/>
    <property type="project" value="TreeGrafter"/>
</dbReference>
<keyword evidence="3 6" id="KW-0812">Transmembrane</keyword>
<gene>
    <name evidence="7" type="ORF">CANTADRAFT_21871</name>
</gene>
<comment type="subcellular location">
    <subcellularLocation>
        <location evidence="1">Membrane</location>
        <topology evidence="1">Multi-pass membrane protein</topology>
    </subcellularLocation>
</comment>
<feature type="transmembrane region" description="Helical" evidence="6">
    <location>
        <begin position="66"/>
        <end position="84"/>
    </location>
</feature>
<name>A0A1E4SHW1_9ASCO</name>
<feature type="transmembrane region" description="Helical" evidence="6">
    <location>
        <begin position="251"/>
        <end position="273"/>
    </location>
</feature>
<keyword evidence="7" id="KW-0675">Receptor</keyword>
<accession>A0A1E4SHW1</accession>
<comment type="similarity">
    <text evidence="2">Belongs to the archaeal/bacterial/fungal opsin family.</text>
</comment>
<dbReference type="PANTHER" id="PTHR28286">
    <property type="match status" value="1"/>
</dbReference>
<organism evidence="7 8">
    <name type="scientific">Suhomyces tanzawaensis NRRL Y-17324</name>
    <dbReference type="NCBI Taxonomy" id="984487"/>
    <lineage>
        <taxon>Eukaryota</taxon>
        <taxon>Fungi</taxon>
        <taxon>Dikarya</taxon>
        <taxon>Ascomycota</taxon>
        <taxon>Saccharomycotina</taxon>
        <taxon>Pichiomycetes</taxon>
        <taxon>Debaryomycetaceae</taxon>
        <taxon>Suhomyces</taxon>
    </lineage>
</organism>
<protein>
    <submittedName>
        <fullName evidence="7">Family A G protein-coupled receptor-like protein</fullName>
    </submittedName>
</protein>
<evidence type="ECO:0000256" key="1">
    <source>
        <dbReference type="ARBA" id="ARBA00004141"/>
    </source>
</evidence>
<evidence type="ECO:0000256" key="6">
    <source>
        <dbReference type="SAM" id="Phobius"/>
    </source>
</evidence>
<evidence type="ECO:0000256" key="3">
    <source>
        <dbReference type="ARBA" id="ARBA00022692"/>
    </source>
</evidence>
<dbReference type="SUPFAM" id="SSF81321">
    <property type="entry name" value="Family A G protein-coupled receptor-like"/>
    <property type="match status" value="1"/>
</dbReference>
<dbReference type="Pfam" id="PF01036">
    <property type="entry name" value="Bac_rhodopsin"/>
    <property type="match status" value="1"/>
</dbReference>
<sequence>MPFTGIVARNNVLEVNRPSPSIDIHLTNHGSDWLWAVFAIFAVLSIVNAFLYGLTNAKTNGLKKTLLIYPLFISSVMAFAYFSYASNLGYAGVPTEFNHVTTSRGLDVRQIFYAKYIGWFLSWPFVLTIFEISTHTLEYTNASSDFLTKAITLFQGLITKFLFTEVFVLGLLIGSLIESTYKWGFFTFSAISLLFTIFLIGTNISASSGLRRVTSVSHLLIIFQFVVWILYPINWGLSEGGNVIQPDSEAVFYGILDLITFAVIPTALTWINVASVDEEFFSKLTHFKLKQDSTDAEKSIGETPRHSGDTAVPANVNQTEANTEVTV</sequence>
<dbReference type="Gene3D" id="1.20.1070.10">
    <property type="entry name" value="Rhodopsin 7-helix transmembrane proteins"/>
    <property type="match status" value="1"/>
</dbReference>
<feature type="transmembrane region" description="Helical" evidence="6">
    <location>
        <begin position="183"/>
        <end position="201"/>
    </location>
</feature>
<feature type="transmembrane region" description="Helical" evidence="6">
    <location>
        <begin position="116"/>
        <end position="137"/>
    </location>
</feature>
<dbReference type="SMART" id="SM01021">
    <property type="entry name" value="Bac_rhodopsin"/>
    <property type="match status" value="1"/>
</dbReference>
<evidence type="ECO:0000256" key="2">
    <source>
        <dbReference type="ARBA" id="ARBA00008130"/>
    </source>
</evidence>
<evidence type="ECO:0000256" key="5">
    <source>
        <dbReference type="ARBA" id="ARBA00023136"/>
    </source>
</evidence>
<keyword evidence="4 6" id="KW-1133">Transmembrane helix</keyword>
<dbReference type="PANTHER" id="PTHR28286:SF1">
    <property type="entry name" value="30 KDA HEAT SHOCK PROTEIN-RELATED"/>
    <property type="match status" value="1"/>
</dbReference>
<evidence type="ECO:0000313" key="8">
    <source>
        <dbReference type="Proteomes" id="UP000094285"/>
    </source>
</evidence>
<keyword evidence="8" id="KW-1185">Reference proteome</keyword>
<dbReference type="FunFam" id="1.20.1070.10:FF:000160">
    <property type="entry name" value="Related to Opsin-1"/>
    <property type="match status" value="1"/>
</dbReference>
<feature type="transmembrane region" description="Helical" evidence="6">
    <location>
        <begin position="33"/>
        <end position="54"/>
    </location>
</feature>
<dbReference type="InterPro" id="IPR001425">
    <property type="entry name" value="Arc/bac/fun_rhodopsins"/>
</dbReference>
<dbReference type="CDD" id="cd15239">
    <property type="entry name" value="7tm_YRO2_fungal-like"/>
    <property type="match status" value="1"/>
</dbReference>